<accession>A0A1H9CID3</accession>
<protein>
    <submittedName>
        <fullName evidence="2">Uncharacterized protein</fullName>
    </submittedName>
</protein>
<gene>
    <name evidence="2" type="ORF">SAMN05216362_10578</name>
</gene>
<keyword evidence="1" id="KW-0472">Membrane</keyword>
<feature type="transmembrane region" description="Helical" evidence="1">
    <location>
        <begin position="6"/>
        <end position="23"/>
    </location>
</feature>
<reference evidence="2 3" key="1">
    <citation type="submission" date="2016-10" db="EMBL/GenBank/DDBJ databases">
        <authorList>
            <person name="de Groot N.N."/>
        </authorList>
    </citation>
    <scope>NUCLEOTIDE SEQUENCE [LARGE SCALE GENOMIC DNA]</scope>
    <source>
        <strain evidence="2 3">DSM 21633</strain>
    </source>
</reference>
<dbReference type="EMBL" id="FOES01000005">
    <property type="protein sequence ID" value="SEQ00965.1"/>
    <property type="molecule type" value="Genomic_DNA"/>
</dbReference>
<evidence type="ECO:0000313" key="3">
    <source>
        <dbReference type="Proteomes" id="UP000199427"/>
    </source>
</evidence>
<sequence>MTFLYIMIGVILVTWIGMAVVLFKTNLLDK</sequence>
<dbReference type="AlphaFoldDB" id="A0A1H9CID3"/>
<proteinExistence type="predicted"/>
<keyword evidence="1" id="KW-0812">Transmembrane</keyword>
<organism evidence="2 3">
    <name type="scientific">Piscibacillus halophilus</name>
    <dbReference type="NCBI Taxonomy" id="571933"/>
    <lineage>
        <taxon>Bacteria</taxon>
        <taxon>Bacillati</taxon>
        <taxon>Bacillota</taxon>
        <taxon>Bacilli</taxon>
        <taxon>Bacillales</taxon>
        <taxon>Bacillaceae</taxon>
        <taxon>Piscibacillus</taxon>
    </lineage>
</organism>
<name>A0A1H9CID3_9BACI</name>
<evidence type="ECO:0000313" key="2">
    <source>
        <dbReference type="EMBL" id="SEQ00965.1"/>
    </source>
</evidence>
<keyword evidence="3" id="KW-1185">Reference proteome</keyword>
<dbReference type="Proteomes" id="UP000199427">
    <property type="component" value="Unassembled WGS sequence"/>
</dbReference>
<evidence type="ECO:0000256" key="1">
    <source>
        <dbReference type="SAM" id="Phobius"/>
    </source>
</evidence>
<keyword evidence="1" id="KW-1133">Transmembrane helix</keyword>